<gene>
    <name evidence="4" type="ORF">SAMN06297358_1636</name>
</gene>
<comment type="similarity">
    <text evidence="1">Belongs to the NAD(P)-dependent epimerase/dehydratase family. SDR39U1 subfamily.</text>
</comment>
<dbReference type="Proteomes" id="UP000219281">
    <property type="component" value="Unassembled WGS sequence"/>
</dbReference>
<dbReference type="InterPro" id="IPR013549">
    <property type="entry name" value="DUF1731"/>
</dbReference>
<evidence type="ECO:0000259" key="2">
    <source>
        <dbReference type="Pfam" id="PF01370"/>
    </source>
</evidence>
<dbReference type="RefSeq" id="WP_097130764.1">
    <property type="nucleotide sequence ID" value="NZ_OCMT01000002.1"/>
</dbReference>
<dbReference type="SUPFAM" id="SSF51735">
    <property type="entry name" value="NAD(P)-binding Rossmann-fold domains"/>
    <property type="match status" value="1"/>
</dbReference>
<organism evidence="4 5">
    <name type="scientific">Pedobacter xixiisoli</name>
    <dbReference type="NCBI Taxonomy" id="1476464"/>
    <lineage>
        <taxon>Bacteria</taxon>
        <taxon>Pseudomonadati</taxon>
        <taxon>Bacteroidota</taxon>
        <taxon>Sphingobacteriia</taxon>
        <taxon>Sphingobacteriales</taxon>
        <taxon>Sphingobacteriaceae</taxon>
        <taxon>Pedobacter</taxon>
    </lineage>
</organism>
<dbReference type="Gene3D" id="3.40.50.720">
    <property type="entry name" value="NAD(P)-binding Rossmann-like Domain"/>
    <property type="match status" value="1"/>
</dbReference>
<feature type="domain" description="DUF1731" evidence="3">
    <location>
        <begin position="249"/>
        <end position="297"/>
    </location>
</feature>
<dbReference type="NCBIfam" id="TIGR01777">
    <property type="entry name" value="yfcH"/>
    <property type="match status" value="1"/>
</dbReference>
<sequence length="300" mass="33775">MENYQNKKVVLAGGTGFVGKYFADQFKAMGYQVILISRNNAHIQWSNQQKVVDALNDAEILINLAGKSVNCRYNQQNKDEILHSRVATTKILGNAILKCNHPPKLWINSSTATIYRHAMDRPMTEHDGEIGSGFSVDVATKWEQSFFDFDLPKTRQIALRMAIVLGAGGGVMQPFVNLVRFGLGGKQGDGKQMFSWIHLEDLFQIVLFIQNDKDLKGTFNCSSPNPIDNATLMRKLRQNMKINIGLPSPEWMLKMGAALIGTETELILKSRWVVPDRLLKAGYEFKFPVIEEALEDILKN</sequence>
<dbReference type="PANTHER" id="PTHR11092:SF0">
    <property type="entry name" value="EPIMERASE FAMILY PROTEIN SDR39U1"/>
    <property type="match status" value="1"/>
</dbReference>
<dbReference type="EMBL" id="OCMT01000002">
    <property type="protein sequence ID" value="SOD14561.1"/>
    <property type="molecule type" value="Genomic_DNA"/>
</dbReference>
<dbReference type="OrthoDB" id="9801773at2"/>
<dbReference type="InterPro" id="IPR010099">
    <property type="entry name" value="SDR39U1"/>
</dbReference>
<reference evidence="5" key="1">
    <citation type="submission" date="2017-09" db="EMBL/GenBank/DDBJ databases">
        <authorList>
            <person name="Varghese N."/>
            <person name="Submissions S."/>
        </authorList>
    </citation>
    <scope>NUCLEOTIDE SEQUENCE [LARGE SCALE GENOMIC DNA]</scope>
    <source>
        <strain evidence="5">CGMCC 1.12803</strain>
    </source>
</reference>
<dbReference type="Pfam" id="PF01370">
    <property type="entry name" value="Epimerase"/>
    <property type="match status" value="1"/>
</dbReference>
<evidence type="ECO:0000313" key="5">
    <source>
        <dbReference type="Proteomes" id="UP000219281"/>
    </source>
</evidence>
<dbReference type="Pfam" id="PF08338">
    <property type="entry name" value="DUF1731"/>
    <property type="match status" value="1"/>
</dbReference>
<dbReference type="AlphaFoldDB" id="A0A285ZY40"/>
<proteinExistence type="inferred from homology"/>
<keyword evidence="5" id="KW-1185">Reference proteome</keyword>
<dbReference type="InterPro" id="IPR001509">
    <property type="entry name" value="Epimerase_deHydtase"/>
</dbReference>
<evidence type="ECO:0000313" key="4">
    <source>
        <dbReference type="EMBL" id="SOD14561.1"/>
    </source>
</evidence>
<accession>A0A285ZY40</accession>
<dbReference type="PANTHER" id="PTHR11092">
    <property type="entry name" value="SUGAR NUCLEOTIDE EPIMERASE RELATED"/>
    <property type="match status" value="1"/>
</dbReference>
<evidence type="ECO:0008006" key="6">
    <source>
        <dbReference type="Google" id="ProtNLM"/>
    </source>
</evidence>
<dbReference type="InterPro" id="IPR036291">
    <property type="entry name" value="NAD(P)-bd_dom_sf"/>
</dbReference>
<evidence type="ECO:0000259" key="3">
    <source>
        <dbReference type="Pfam" id="PF08338"/>
    </source>
</evidence>
<feature type="domain" description="NAD-dependent epimerase/dehydratase" evidence="2">
    <location>
        <begin position="9"/>
        <end position="125"/>
    </location>
</feature>
<protein>
    <recommendedName>
        <fullName evidence="6">DUF1731 domain-containing protein</fullName>
    </recommendedName>
</protein>
<name>A0A285ZY40_9SPHI</name>
<evidence type="ECO:0000256" key="1">
    <source>
        <dbReference type="ARBA" id="ARBA00009353"/>
    </source>
</evidence>